<reference evidence="3 4" key="1">
    <citation type="submission" date="2020-08" db="EMBL/GenBank/DDBJ databases">
        <title>Aphidius gifuensis genome sequencing and assembly.</title>
        <authorList>
            <person name="Du Z."/>
        </authorList>
    </citation>
    <scope>NUCLEOTIDE SEQUENCE [LARGE SCALE GENOMIC DNA]</scope>
    <source>
        <strain evidence="3">YNYX2018</strain>
        <tissue evidence="3">Adults</tissue>
    </source>
</reference>
<dbReference type="EMBL" id="JACMRX010000003">
    <property type="protein sequence ID" value="KAF7993522.1"/>
    <property type="molecule type" value="Genomic_DNA"/>
</dbReference>
<evidence type="ECO:0000256" key="2">
    <source>
        <dbReference type="SAM" id="SignalP"/>
    </source>
</evidence>
<dbReference type="Proteomes" id="UP000639338">
    <property type="component" value="Unassembled WGS sequence"/>
</dbReference>
<accession>A0A834XVU4</accession>
<sequence length="285" mass="32005">MSIQITVLLFVTITLLVASPINANSTRADYETTKDDYYSGNATTLGSTTIDSIINGTVASKKNGTILGSYYYNTSTTLQTPTGNFSTFNGTSVLNRNKTYTPSYYHTSTTLQAPTGNFSTINGTLVPKRNQTYYYTLTPNLSSAEPDTTTAQPQSTPSFGRYQVENNKTDDDEYNEKKAIMEKRLESLLERSQFPKFMNDPYGYNNTSNDTKDKFKPEITLEHRIEFEPQETTTATPDFSDNQMLNETINSTGKQYPNKFQVLFDLWLLDSGNGDVSIFILTLIF</sequence>
<feature type="compositionally biased region" description="Polar residues" evidence="1">
    <location>
        <begin position="139"/>
        <end position="158"/>
    </location>
</feature>
<gene>
    <name evidence="3" type="ORF">HCN44_010117</name>
</gene>
<comment type="caution">
    <text evidence="3">The sequence shown here is derived from an EMBL/GenBank/DDBJ whole genome shotgun (WGS) entry which is preliminary data.</text>
</comment>
<organism evidence="3 4">
    <name type="scientific">Aphidius gifuensis</name>
    <name type="common">Parasitoid wasp</name>
    <dbReference type="NCBI Taxonomy" id="684658"/>
    <lineage>
        <taxon>Eukaryota</taxon>
        <taxon>Metazoa</taxon>
        <taxon>Ecdysozoa</taxon>
        <taxon>Arthropoda</taxon>
        <taxon>Hexapoda</taxon>
        <taxon>Insecta</taxon>
        <taxon>Pterygota</taxon>
        <taxon>Neoptera</taxon>
        <taxon>Endopterygota</taxon>
        <taxon>Hymenoptera</taxon>
        <taxon>Apocrita</taxon>
        <taxon>Ichneumonoidea</taxon>
        <taxon>Braconidae</taxon>
        <taxon>Aphidiinae</taxon>
        <taxon>Aphidius</taxon>
    </lineage>
</organism>
<feature type="region of interest" description="Disordered" evidence="1">
    <location>
        <begin position="139"/>
        <end position="167"/>
    </location>
</feature>
<evidence type="ECO:0000313" key="4">
    <source>
        <dbReference type="Proteomes" id="UP000639338"/>
    </source>
</evidence>
<evidence type="ECO:0008006" key="5">
    <source>
        <dbReference type="Google" id="ProtNLM"/>
    </source>
</evidence>
<dbReference type="AlphaFoldDB" id="A0A834XVU4"/>
<evidence type="ECO:0000313" key="3">
    <source>
        <dbReference type="EMBL" id="KAF7993522.1"/>
    </source>
</evidence>
<feature type="chain" id="PRO_5032903965" description="Odorant-binding protein" evidence="2">
    <location>
        <begin position="24"/>
        <end position="285"/>
    </location>
</feature>
<evidence type="ECO:0000256" key="1">
    <source>
        <dbReference type="SAM" id="MobiDB-lite"/>
    </source>
</evidence>
<name>A0A834XVU4_APHGI</name>
<proteinExistence type="predicted"/>
<keyword evidence="2" id="KW-0732">Signal</keyword>
<keyword evidence="4" id="KW-1185">Reference proteome</keyword>
<protein>
    <recommendedName>
        <fullName evidence="5">Odorant-binding protein</fullName>
    </recommendedName>
</protein>
<feature type="signal peptide" evidence="2">
    <location>
        <begin position="1"/>
        <end position="23"/>
    </location>
</feature>